<sequence length="283" mass="32826">MKNYAIIFACLFISALRICTAQTPEQPQIALDTIYANDKKNVALFFPEAIRQGITGSNNYIFTYNREREQYYGLLQATPGEESNLLVVSSNGSIFSYIVKYKKELIKLNYFITDSSSIGKENEIGTVVSNRAQFLDTIDNQVSYYQNFCKYILQHKQKMGRIKKRNQGIVLSLDNIVFNKEELYFVFKLLNNSSLDYDLNFLTLSLETRQKGKRKSLQKLIKEPVFKFNLPNRVVKGGKVRLVYVVPKFSLSNDRRMTFNLNEKNGERDIELKVSHRFINNPN</sequence>
<evidence type="ECO:0000313" key="4">
    <source>
        <dbReference type="Proteomes" id="UP000634668"/>
    </source>
</evidence>
<protein>
    <recommendedName>
        <fullName evidence="2">Galectin domain-containing protein</fullName>
    </recommendedName>
</protein>
<evidence type="ECO:0000256" key="1">
    <source>
        <dbReference type="SAM" id="SignalP"/>
    </source>
</evidence>
<dbReference type="PROSITE" id="PS51304">
    <property type="entry name" value="GALECTIN"/>
    <property type="match status" value="1"/>
</dbReference>
<gene>
    <name evidence="3" type="ORF">GCM10007383_21790</name>
</gene>
<organism evidence="3 4">
    <name type="scientific">Arenibacter certesii</name>
    <dbReference type="NCBI Taxonomy" id="228955"/>
    <lineage>
        <taxon>Bacteria</taxon>
        <taxon>Pseudomonadati</taxon>
        <taxon>Bacteroidota</taxon>
        <taxon>Flavobacteriia</taxon>
        <taxon>Flavobacteriales</taxon>
        <taxon>Flavobacteriaceae</taxon>
        <taxon>Arenibacter</taxon>
    </lineage>
</organism>
<reference evidence="3" key="1">
    <citation type="journal article" date="2014" name="Int. J. Syst. Evol. Microbiol.">
        <title>Complete genome sequence of Corynebacterium casei LMG S-19264T (=DSM 44701T), isolated from a smear-ripened cheese.</title>
        <authorList>
            <consortium name="US DOE Joint Genome Institute (JGI-PGF)"/>
            <person name="Walter F."/>
            <person name="Albersmeier A."/>
            <person name="Kalinowski J."/>
            <person name="Ruckert C."/>
        </authorList>
    </citation>
    <scope>NUCLEOTIDE SEQUENCE</scope>
    <source>
        <strain evidence="3">KCTC 12113</strain>
    </source>
</reference>
<evidence type="ECO:0000259" key="2">
    <source>
        <dbReference type="PROSITE" id="PS51304"/>
    </source>
</evidence>
<keyword evidence="1" id="KW-0732">Signal</keyword>
<evidence type="ECO:0000313" key="3">
    <source>
        <dbReference type="EMBL" id="GGW36469.1"/>
    </source>
</evidence>
<dbReference type="Proteomes" id="UP000634668">
    <property type="component" value="Unassembled WGS sequence"/>
</dbReference>
<feature type="domain" description="Galectin" evidence="2">
    <location>
        <begin position="226"/>
        <end position="283"/>
    </location>
</feature>
<feature type="signal peptide" evidence="1">
    <location>
        <begin position="1"/>
        <end position="21"/>
    </location>
</feature>
<dbReference type="RefSeq" id="WP_026813339.1">
    <property type="nucleotide sequence ID" value="NZ_BMWP01000013.1"/>
</dbReference>
<reference evidence="3" key="2">
    <citation type="submission" date="2020-09" db="EMBL/GenBank/DDBJ databases">
        <authorList>
            <person name="Sun Q."/>
            <person name="Kim S."/>
        </authorList>
    </citation>
    <scope>NUCLEOTIDE SEQUENCE</scope>
    <source>
        <strain evidence="3">KCTC 12113</strain>
    </source>
</reference>
<proteinExistence type="predicted"/>
<dbReference type="Pfam" id="PF13595">
    <property type="entry name" value="DUF4138"/>
    <property type="match status" value="1"/>
</dbReference>
<dbReference type="GO" id="GO:0030246">
    <property type="term" value="F:carbohydrate binding"/>
    <property type="evidence" value="ECO:0007669"/>
    <property type="project" value="InterPro"/>
</dbReference>
<dbReference type="EMBL" id="BMWP01000013">
    <property type="protein sequence ID" value="GGW36469.1"/>
    <property type="molecule type" value="Genomic_DNA"/>
</dbReference>
<name>A0A918MM93_9FLAO</name>
<dbReference type="InterPro" id="IPR001079">
    <property type="entry name" value="Galectin_CRD"/>
</dbReference>
<keyword evidence="4" id="KW-1185">Reference proteome</keyword>
<feature type="chain" id="PRO_5037872429" description="Galectin domain-containing protein" evidence="1">
    <location>
        <begin position="22"/>
        <end position="283"/>
    </location>
</feature>
<accession>A0A918MM93</accession>
<dbReference type="AlphaFoldDB" id="A0A918MM93"/>
<dbReference type="InterPro" id="IPR022298">
    <property type="entry name" value="Conjug_transposon_TraN"/>
</dbReference>
<comment type="caution">
    <text evidence="3">The sequence shown here is derived from an EMBL/GenBank/DDBJ whole genome shotgun (WGS) entry which is preliminary data.</text>
</comment>